<sequence>MALTVRVPEAVMMSDASIKNNEVILELLTRDTLVQQGEWNREQKHWTSNNKEMEAIYLGLFRYGKLFREQQIKAILIKLDSSIAIQDLSKQRAEQTLVAEVKKIVKLCQQLRIQTQIQQIPGISNKVTDALMPCVIDNTNSGLIRYKGKQARGQIHGNRRGRARGRMVKRIFQTLEGEHPLDPPTNSEDWKSPDRLGGKMQICTRVFC</sequence>
<dbReference type="InterPro" id="IPR036397">
    <property type="entry name" value="RNaseH_sf"/>
</dbReference>
<accession>A0A5J4WBU5</accession>
<gene>
    <name evidence="2" type="ORF">EZS28_012338</name>
</gene>
<proteinExistence type="predicted"/>
<dbReference type="Gene3D" id="3.30.420.10">
    <property type="entry name" value="Ribonuclease H-like superfamily/Ribonuclease H"/>
    <property type="match status" value="1"/>
</dbReference>
<comment type="caution">
    <text evidence="2">The sequence shown here is derived from an EMBL/GenBank/DDBJ whole genome shotgun (WGS) entry which is preliminary data.</text>
</comment>
<feature type="region of interest" description="Disordered" evidence="1">
    <location>
        <begin position="175"/>
        <end position="194"/>
    </location>
</feature>
<reference evidence="2 3" key="1">
    <citation type="submission" date="2019-03" db="EMBL/GenBank/DDBJ databases">
        <title>Single cell metagenomics reveals metabolic interactions within the superorganism composed of flagellate Streblomastix strix and complex community of Bacteroidetes bacteria on its surface.</title>
        <authorList>
            <person name="Treitli S.C."/>
            <person name="Kolisko M."/>
            <person name="Husnik F."/>
            <person name="Keeling P."/>
            <person name="Hampl V."/>
        </authorList>
    </citation>
    <scope>NUCLEOTIDE SEQUENCE [LARGE SCALE GENOMIC DNA]</scope>
    <source>
        <strain evidence="2">ST1C</strain>
    </source>
</reference>
<protein>
    <submittedName>
        <fullName evidence="2">Uncharacterized protein</fullName>
    </submittedName>
</protein>
<dbReference type="EMBL" id="SNRW01002647">
    <property type="protein sequence ID" value="KAA6392136.1"/>
    <property type="molecule type" value="Genomic_DNA"/>
</dbReference>
<organism evidence="2 3">
    <name type="scientific">Streblomastix strix</name>
    <dbReference type="NCBI Taxonomy" id="222440"/>
    <lineage>
        <taxon>Eukaryota</taxon>
        <taxon>Metamonada</taxon>
        <taxon>Preaxostyla</taxon>
        <taxon>Oxymonadida</taxon>
        <taxon>Streblomastigidae</taxon>
        <taxon>Streblomastix</taxon>
    </lineage>
</organism>
<evidence type="ECO:0000256" key="1">
    <source>
        <dbReference type="SAM" id="MobiDB-lite"/>
    </source>
</evidence>
<name>A0A5J4WBU5_9EUKA</name>
<evidence type="ECO:0000313" key="3">
    <source>
        <dbReference type="Proteomes" id="UP000324800"/>
    </source>
</evidence>
<dbReference type="AlphaFoldDB" id="A0A5J4WBU5"/>
<evidence type="ECO:0000313" key="2">
    <source>
        <dbReference type="EMBL" id="KAA6392136.1"/>
    </source>
</evidence>
<dbReference type="GO" id="GO:0003676">
    <property type="term" value="F:nucleic acid binding"/>
    <property type="evidence" value="ECO:0007669"/>
    <property type="project" value="InterPro"/>
</dbReference>
<dbReference type="Proteomes" id="UP000324800">
    <property type="component" value="Unassembled WGS sequence"/>
</dbReference>